<dbReference type="SMART" id="SM00388">
    <property type="entry name" value="HisKA"/>
    <property type="match status" value="1"/>
</dbReference>
<dbReference type="Gene3D" id="3.30.450.20">
    <property type="entry name" value="PAS domain"/>
    <property type="match status" value="1"/>
</dbReference>
<dbReference type="EC" id="2.7.13.3" evidence="3"/>
<comment type="caution">
    <text evidence="13">The sequence shown here is derived from an EMBL/GenBank/DDBJ whole genome shotgun (WGS) entry which is preliminary data.</text>
</comment>
<keyword evidence="4" id="KW-1003">Cell membrane</keyword>
<keyword evidence="9" id="KW-0067">ATP-binding</keyword>
<dbReference type="PANTHER" id="PTHR43711:SF31">
    <property type="entry name" value="HISTIDINE KINASE"/>
    <property type="match status" value="1"/>
</dbReference>
<dbReference type="AlphaFoldDB" id="A0A7W6MYY4"/>
<protein>
    <recommendedName>
        <fullName evidence="3">histidine kinase</fullName>
        <ecNumber evidence="3">2.7.13.3</ecNumber>
    </recommendedName>
</protein>
<keyword evidence="11" id="KW-0472">Membrane</keyword>
<feature type="domain" description="Histidine kinase" evidence="12">
    <location>
        <begin position="282"/>
        <end position="498"/>
    </location>
</feature>
<evidence type="ECO:0000256" key="3">
    <source>
        <dbReference type="ARBA" id="ARBA00012438"/>
    </source>
</evidence>
<dbReference type="InterPro" id="IPR050736">
    <property type="entry name" value="Sensor_HK_Regulatory"/>
</dbReference>
<dbReference type="InterPro" id="IPR004358">
    <property type="entry name" value="Sig_transdc_His_kin-like_C"/>
</dbReference>
<evidence type="ECO:0000256" key="9">
    <source>
        <dbReference type="ARBA" id="ARBA00022840"/>
    </source>
</evidence>
<keyword evidence="8 13" id="KW-0418">Kinase</keyword>
<dbReference type="InterPro" id="IPR000014">
    <property type="entry name" value="PAS"/>
</dbReference>
<dbReference type="Pfam" id="PF08447">
    <property type="entry name" value="PAS_3"/>
    <property type="match status" value="1"/>
</dbReference>
<evidence type="ECO:0000313" key="14">
    <source>
        <dbReference type="Proteomes" id="UP000546007"/>
    </source>
</evidence>
<evidence type="ECO:0000256" key="1">
    <source>
        <dbReference type="ARBA" id="ARBA00000085"/>
    </source>
</evidence>
<dbReference type="GO" id="GO:0000155">
    <property type="term" value="F:phosphorelay sensor kinase activity"/>
    <property type="evidence" value="ECO:0007669"/>
    <property type="project" value="InterPro"/>
</dbReference>
<dbReference type="InterPro" id="IPR035965">
    <property type="entry name" value="PAS-like_dom_sf"/>
</dbReference>
<dbReference type="InterPro" id="IPR036890">
    <property type="entry name" value="HATPase_C_sf"/>
</dbReference>
<dbReference type="GO" id="GO:0005524">
    <property type="term" value="F:ATP binding"/>
    <property type="evidence" value="ECO:0007669"/>
    <property type="project" value="UniProtKB-KW"/>
</dbReference>
<proteinExistence type="predicted"/>
<evidence type="ECO:0000256" key="2">
    <source>
        <dbReference type="ARBA" id="ARBA00004236"/>
    </source>
</evidence>
<dbReference type="InterPro" id="IPR005467">
    <property type="entry name" value="His_kinase_dom"/>
</dbReference>
<dbReference type="InterPro" id="IPR036097">
    <property type="entry name" value="HisK_dim/P_sf"/>
</dbReference>
<dbReference type="InterPro" id="IPR013655">
    <property type="entry name" value="PAS_fold_3"/>
</dbReference>
<dbReference type="SUPFAM" id="SSF55785">
    <property type="entry name" value="PYP-like sensor domain (PAS domain)"/>
    <property type="match status" value="1"/>
</dbReference>
<dbReference type="Proteomes" id="UP000546007">
    <property type="component" value="Unassembled WGS sequence"/>
</dbReference>
<keyword evidence="6" id="KW-0808">Transferase</keyword>
<dbReference type="OrthoDB" id="9796457at2"/>
<name>A0A7W6MYY4_9BACT</name>
<dbReference type="EMBL" id="JACIES010000005">
    <property type="protein sequence ID" value="MBB4026567.1"/>
    <property type="molecule type" value="Genomic_DNA"/>
</dbReference>
<dbReference type="PROSITE" id="PS50109">
    <property type="entry name" value="HIS_KIN"/>
    <property type="match status" value="1"/>
</dbReference>
<evidence type="ECO:0000256" key="4">
    <source>
        <dbReference type="ARBA" id="ARBA00022475"/>
    </source>
</evidence>
<dbReference type="Gene3D" id="1.10.287.130">
    <property type="match status" value="1"/>
</dbReference>
<keyword evidence="5" id="KW-0597">Phosphoprotein</keyword>
<dbReference type="Pfam" id="PF00512">
    <property type="entry name" value="HisKA"/>
    <property type="match status" value="1"/>
</dbReference>
<dbReference type="PANTHER" id="PTHR43711">
    <property type="entry name" value="TWO-COMPONENT HISTIDINE KINASE"/>
    <property type="match status" value="1"/>
</dbReference>
<keyword evidence="7" id="KW-0547">Nucleotide-binding</keyword>
<dbReference type="Pfam" id="PF02518">
    <property type="entry name" value="HATPase_c"/>
    <property type="match status" value="1"/>
</dbReference>
<dbReference type="CDD" id="cd00082">
    <property type="entry name" value="HisKA"/>
    <property type="match status" value="1"/>
</dbReference>
<accession>A0A7W6MYY4</accession>
<organism evidence="13 14">
    <name type="scientific">Butyricimonas faecihominis</name>
    <dbReference type="NCBI Taxonomy" id="1472416"/>
    <lineage>
        <taxon>Bacteria</taxon>
        <taxon>Pseudomonadati</taxon>
        <taxon>Bacteroidota</taxon>
        <taxon>Bacteroidia</taxon>
        <taxon>Bacteroidales</taxon>
        <taxon>Odoribacteraceae</taxon>
        <taxon>Butyricimonas</taxon>
    </lineage>
</organism>
<reference evidence="13 14" key="1">
    <citation type="submission" date="2020-08" db="EMBL/GenBank/DDBJ databases">
        <title>Genomic Encyclopedia of Type Strains, Phase IV (KMG-IV): sequencing the most valuable type-strain genomes for metagenomic binning, comparative biology and taxonomic classification.</title>
        <authorList>
            <person name="Goeker M."/>
        </authorList>
    </citation>
    <scope>NUCLEOTIDE SEQUENCE [LARGE SCALE GENOMIC DNA]</scope>
    <source>
        <strain evidence="13 14">DSM 105721</strain>
    </source>
</reference>
<evidence type="ECO:0000256" key="8">
    <source>
        <dbReference type="ARBA" id="ARBA00022777"/>
    </source>
</evidence>
<dbReference type="InterPro" id="IPR003661">
    <property type="entry name" value="HisK_dim/P_dom"/>
</dbReference>
<dbReference type="InterPro" id="IPR003594">
    <property type="entry name" value="HATPase_dom"/>
</dbReference>
<evidence type="ECO:0000259" key="12">
    <source>
        <dbReference type="PROSITE" id="PS50109"/>
    </source>
</evidence>
<gene>
    <name evidence="13" type="ORF">GGR14_002361</name>
</gene>
<evidence type="ECO:0000256" key="10">
    <source>
        <dbReference type="ARBA" id="ARBA00023012"/>
    </source>
</evidence>
<evidence type="ECO:0000256" key="7">
    <source>
        <dbReference type="ARBA" id="ARBA00022741"/>
    </source>
</evidence>
<keyword evidence="14" id="KW-1185">Reference proteome</keyword>
<evidence type="ECO:0000256" key="5">
    <source>
        <dbReference type="ARBA" id="ARBA00022553"/>
    </source>
</evidence>
<dbReference type="FunFam" id="3.30.565.10:FF:000023">
    <property type="entry name" value="PAS domain-containing sensor histidine kinase"/>
    <property type="match status" value="1"/>
</dbReference>
<dbReference type="SUPFAM" id="SSF47384">
    <property type="entry name" value="Homodimeric domain of signal transducing histidine kinase"/>
    <property type="match status" value="1"/>
</dbReference>
<dbReference type="GO" id="GO:0005886">
    <property type="term" value="C:plasma membrane"/>
    <property type="evidence" value="ECO:0007669"/>
    <property type="project" value="UniProtKB-SubCell"/>
</dbReference>
<dbReference type="CDD" id="cd00130">
    <property type="entry name" value="PAS"/>
    <property type="match status" value="1"/>
</dbReference>
<dbReference type="SMART" id="SM00387">
    <property type="entry name" value="HATPase_c"/>
    <property type="match status" value="1"/>
</dbReference>
<evidence type="ECO:0000256" key="6">
    <source>
        <dbReference type="ARBA" id="ARBA00022679"/>
    </source>
</evidence>
<dbReference type="SUPFAM" id="SSF55874">
    <property type="entry name" value="ATPase domain of HSP90 chaperone/DNA topoisomerase II/histidine kinase"/>
    <property type="match status" value="1"/>
</dbReference>
<sequence length="504" mass="57738">MNFIQQKYYTDNLLNALPDGIITMLPDGKISHINLQAQTELHINTSSSKKYQEDNLYISDLLSLMQLDQDILPRILDELEKGKSKIDLMQNTCIKEKATHTLFPVSGQFFSFRINDETVEIIFYFHNTTNELTQEYILTTALRRSKIYPWFLDIDHGVFVLDPRYFEYLGIEPGPNNSLTMEEYTNMVHPDDRQALNDAFAIQFSGNVVFEKPVPFRLSRGNGQWEWFEGQSTYIGRLSGLPYRLVGICMSIQEHKNIEETLTAALNKAEESDRLKSAFLANMSHEIRTPLNAIVGFSDVLVSTLGELSEEECRGYVELIKNNSSQLLMLISDILDLAKIESNTMNFIFSKTSLNAIFENVFQEQKMNNHSNLKNIKFELHTSSQTTYIVTDPMRLKQVLGNLTNNAFKFTRKGYIHLGFEVLEGKIQLYVEDTGQGISQEHIEHIFDRFYKIDSFKAGTGLGLSICKTIVNRLQGDITVRSEIGKGTRFLVDLPVNMNIHENK</sequence>
<dbReference type="RefSeq" id="WP_124317910.1">
    <property type="nucleotide sequence ID" value="NZ_AP028155.1"/>
</dbReference>
<evidence type="ECO:0000256" key="11">
    <source>
        <dbReference type="ARBA" id="ARBA00023136"/>
    </source>
</evidence>
<evidence type="ECO:0000313" key="13">
    <source>
        <dbReference type="EMBL" id="MBB4026567.1"/>
    </source>
</evidence>
<dbReference type="GeneID" id="93101794"/>
<comment type="subcellular location">
    <subcellularLocation>
        <location evidence="2">Cell membrane</location>
    </subcellularLocation>
</comment>
<dbReference type="PRINTS" id="PR00344">
    <property type="entry name" value="BCTRLSENSOR"/>
</dbReference>
<comment type="catalytic activity">
    <reaction evidence="1">
        <text>ATP + protein L-histidine = ADP + protein N-phospho-L-histidine.</text>
        <dbReference type="EC" id="2.7.13.3"/>
    </reaction>
</comment>
<dbReference type="Gene3D" id="3.30.565.10">
    <property type="entry name" value="Histidine kinase-like ATPase, C-terminal domain"/>
    <property type="match status" value="1"/>
</dbReference>
<keyword evidence="10" id="KW-0902">Two-component regulatory system</keyword>